<evidence type="ECO:0000313" key="2">
    <source>
        <dbReference type="EMBL" id="PPK85151.1"/>
    </source>
</evidence>
<feature type="chain" id="PRO_5015609405" evidence="1">
    <location>
        <begin position="32"/>
        <end position="175"/>
    </location>
</feature>
<name>A0A2S6I234_9BACT</name>
<reference evidence="2 3" key="1">
    <citation type="submission" date="2018-02" db="EMBL/GenBank/DDBJ databases">
        <title>Genomic Encyclopedia of Archaeal and Bacterial Type Strains, Phase II (KMG-II): from individual species to whole genera.</title>
        <authorList>
            <person name="Goeker M."/>
        </authorList>
    </citation>
    <scope>NUCLEOTIDE SEQUENCE [LARGE SCALE GENOMIC DNA]</scope>
    <source>
        <strain evidence="2 3">DSM 29526</strain>
    </source>
</reference>
<proteinExistence type="predicted"/>
<keyword evidence="3" id="KW-1185">Reference proteome</keyword>
<evidence type="ECO:0000256" key="1">
    <source>
        <dbReference type="SAM" id="SignalP"/>
    </source>
</evidence>
<organism evidence="2 3">
    <name type="scientific">Neolewinella xylanilytica</name>
    <dbReference type="NCBI Taxonomy" id="1514080"/>
    <lineage>
        <taxon>Bacteria</taxon>
        <taxon>Pseudomonadati</taxon>
        <taxon>Bacteroidota</taxon>
        <taxon>Saprospiria</taxon>
        <taxon>Saprospirales</taxon>
        <taxon>Lewinellaceae</taxon>
        <taxon>Neolewinella</taxon>
    </lineage>
</organism>
<sequence length="175" mass="19129">MKGTYTTYTMNHIRLTLLFVFLAVFSHTASAQDFKSAAGVRLGYPFSVSYKTFITETNALEAYVGFRSYSGVANWISINGAYQVHNDIAELEGLQWYYGGGAGAQFWSYDFDASGSTTFSVSGYLGLQYTFADTPVTASIDWVPTYFFGSSSYGAFNSFGGGYGALAVRYVLGRP</sequence>
<dbReference type="AlphaFoldDB" id="A0A2S6I234"/>
<accession>A0A2S6I234</accession>
<evidence type="ECO:0000313" key="3">
    <source>
        <dbReference type="Proteomes" id="UP000237662"/>
    </source>
</evidence>
<protein>
    <submittedName>
        <fullName evidence="2">Uncharacterized protein</fullName>
    </submittedName>
</protein>
<dbReference type="EMBL" id="PTJC01000006">
    <property type="protein sequence ID" value="PPK85151.1"/>
    <property type="molecule type" value="Genomic_DNA"/>
</dbReference>
<comment type="caution">
    <text evidence="2">The sequence shown here is derived from an EMBL/GenBank/DDBJ whole genome shotgun (WGS) entry which is preliminary data.</text>
</comment>
<gene>
    <name evidence="2" type="ORF">CLV84_2043</name>
</gene>
<dbReference type="Proteomes" id="UP000237662">
    <property type="component" value="Unassembled WGS sequence"/>
</dbReference>
<keyword evidence="1" id="KW-0732">Signal</keyword>
<feature type="signal peptide" evidence="1">
    <location>
        <begin position="1"/>
        <end position="31"/>
    </location>
</feature>